<dbReference type="Proteomes" id="UP001501803">
    <property type="component" value="Unassembled WGS sequence"/>
</dbReference>
<evidence type="ECO:0000313" key="3">
    <source>
        <dbReference type="EMBL" id="GAA3877469.1"/>
    </source>
</evidence>
<gene>
    <name evidence="3" type="ORF">GCM10022381_19970</name>
</gene>
<accession>A0ABP7KHD4</accession>
<dbReference type="RefSeq" id="WP_345065677.1">
    <property type="nucleotide sequence ID" value="NZ_BAABCN010000004.1"/>
</dbReference>
<feature type="domain" description="Amidohydrolase-related" evidence="2">
    <location>
        <begin position="13"/>
        <end position="285"/>
    </location>
</feature>
<organism evidence="3 4">
    <name type="scientific">Leifsonia kafniensis</name>
    <dbReference type="NCBI Taxonomy" id="475957"/>
    <lineage>
        <taxon>Bacteria</taxon>
        <taxon>Bacillati</taxon>
        <taxon>Actinomycetota</taxon>
        <taxon>Actinomycetes</taxon>
        <taxon>Micrococcales</taxon>
        <taxon>Microbacteriaceae</taxon>
        <taxon>Leifsonia</taxon>
    </lineage>
</organism>
<dbReference type="SUPFAM" id="SSF51556">
    <property type="entry name" value="Metallo-dependent hydrolases"/>
    <property type="match status" value="1"/>
</dbReference>
<protein>
    <submittedName>
        <fullName evidence="3">Amidohydrolase family protein</fullName>
    </submittedName>
</protein>
<keyword evidence="4" id="KW-1185">Reference proteome</keyword>
<dbReference type="PANTHER" id="PTHR43569:SF2">
    <property type="entry name" value="AMIDOHYDROLASE-RELATED DOMAIN-CONTAINING PROTEIN"/>
    <property type="match status" value="1"/>
</dbReference>
<dbReference type="InterPro" id="IPR006680">
    <property type="entry name" value="Amidohydro-rel"/>
</dbReference>
<sequence>MSSHRTPSPSPRIDAHLHLWDRSVSDYAWLVPEFGAIYDDFTPVQAKTELDAAEMVGAVLVQAEDSLVDTQFMLDVASGHPWVLGVVGWVPLDDPDAAVQALDRWLAHPAFCGVRHLLNDDPRADFLDLPPVRTSLAELARRGLPFDVHDAWPRHLGQAERVAAELPELTLVIDHLAKPPRGRPDFGDWRQSMAAVARHPNTVAKLSALRRPDAPFTVDALREVWDFALEHFGPDRLMYGGDWPMTVAAGGYQPTWQVMSQLVGELSEAEQRAIVAGTASRVYGIRLPA</sequence>
<comment type="similarity">
    <text evidence="1">Belongs to the metallo-dependent hydrolases superfamily.</text>
</comment>
<reference evidence="4" key="1">
    <citation type="journal article" date="2019" name="Int. J. Syst. Evol. Microbiol.">
        <title>The Global Catalogue of Microorganisms (GCM) 10K type strain sequencing project: providing services to taxonomists for standard genome sequencing and annotation.</title>
        <authorList>
            <consortium name="The Broad Institute Genomics Platform"/>
            <consortium name="The Broad Institute Genome Sequencing Center for Infectious Disease"/>
            <person name="Wu L."/>
            <person name="Ma J."/>
        </authorList>
    </citation>
    <scope>NUCLEOTIDE SEQUENCE [LARGE SCALE GENOMIC DNA]</scope>
    <source>
        <strain evidence="4">JCM 17021</strain>
    </source>
</reference>
<dbReference type="PANTHER" id="PTHR43569">
    <property type="entry name" value="AMIDOHYDROLASE"/>
    <property type="match status" value="1"/>
</dbReference>
<dbReference type="Gene3D" id="3.20.20.140">
    <property type="entry name" value="Metal-dependent hydrolases"/>
    <property type="match status" value="1"/>
</dbReference>
<dbReference type="Pfam" id="PF04909">
    <property type="entry name" value="Amidohydro_2"/>
    <property type="match status" value="1"/>
</dbReference>
<evidence type="ECO:0000256" key="1">
    <source>
        <dbReference type="ARBA" id="ARBA00038310"/>
    </source>
</evidence>
<evidence type="ECO:0000259" key="2">
    <source>
        <dbReference type="Pfam" id="PF04909"/>
    </source>
</evidence>
<dbReference type="InterPro" id="IPR032466">
    <property type="entry name" value="Metal_Hydrolase"/>
</dbReference>
<dbReference type="EMBL" id="BAABCN010000004">
    <property type="protein sequence ID" value="GAA3877469.1"/>
    <property type="molecule type" value="Genomic_DNA"/>
</dbReference>
<comment type="caution">
    <text evidence="3">The sequence shown here is derived from an EMBL/GenBank/DDBJ whole genome shotgun (WGS) entry which is preliminary data.</text>
</comment>
<proteinExistence type="inferred from homology"/>
<evidence type="ECO:0000313" key="4">
    <source>
        <dbReference type="Proteomes" id="UP001501803"/>
    </source>
</evidence>
<name>A0ABP7KHD4_9MICO</name>
<dbReference type="InterPro" id="IPR052350">
    <property type="entry name" value="Metallo-dep_Lactonases"/>
</dbReference>